<feature type="compositionally biased region" description="Basic and acidic residues" evidence="1">
    <location>
        <begin position="1160"/>
        <end position="1171"/>
    </location>
</feature>
<feature type="compositionally biased region" description="Basic and acidic residues" evidence="1">
    <location>
        <begin position="415"/>
        <end position="431"/>
    </location>
</feature>
<feature type="domain" description="TERF2-interacting telomeric protein 1 Myb" evidence="2">
    <location>
        <begin position="9"/>
        <end position="65"/>
    </location>
</feature>
<dbReference type="Proteomes" id="UP000029665">
    <property type="component" value="Unassembled WGS sequence"/>
</dbReference>
<feature type="compositionally biased region" description="Polar residues" evidence="1">
    <location>
        <begin position="854"/>
        <end position="871"/>
    </location>
</feature>
<dbReference type="HOGENOM" id="CLU_262147_0_0_1"/>
<feature type="compositionally biased region" description="Basic and acidic residues" evidence="1">
    <location>
        <begin position="561"/>
        <end position="571"/>
    </location>
</feature>
<feature type="compositionally biased region" description="Basic and acidic residues" evidence="1">
    <location>
        <begin position="353"/>
        <end position="363"/>
    </location>
</feature>
<accession>A0A060SC50</accession>
<feature type="compositionally biased region" description="Acidic residues" evidence="1">
    <location>
        <begin position="738"/>
        <end position="747"/>
    </location>
</feature>
<feature type="compositionally biased region" description="Low complexity" evidence="1">
    <location>
        <begin position="252"/>
        <end position="263"/>
    </location>
</feature>
<dbReference type="OrthoDB" id="435460at2759"/>
<dbReference type="Gene3D" id="1.10.10.60">
    <property type="entry name" value="Homeodomain-like"/>
    <property type="match status" value="2"/>
</dbReference>
<comment type="caution">
    <text evidence="3">The sequence shown here is derived from an EMBL/GenBank/DDBJ whole genome shotgun (WGS) entry which is preliminary data.</text>
</comment>
<proteinExistence type="predicted"/>
<evidence type="ECO:0000259" key="2">
    <source>
        <dbReference type="Pfam" id="PF08914"/>
    </source>
</evidence>
<feature type="compositionally biased region" description="Low complexity" evidence="1">
    <location>
        <begin position="680"/>
        <end position="692"/>
    </location>
</feature>
<feature type="compositionally biased region" description="Basic and acidic residues" evidence="1">
    <location>
        <begin position="578"/>
        <end position="594"/>
    </location>
</feature>
<evidence type="ECO:0000313" key="4">
    <source>
        <dbReference type="Proteomes" id="UP000029665"/>
    </source>
</evidence>
<sequence length="1292" mass="142002">MGNRARAEFTPEQDKLLAKYIAKYNPDKKGRLGRKLYERLVENTNGDWPFAKYHTWQSWRERYRQNEARFEPMIQRYISRYHSDVPAKPPPPQSSTQQDGKERVFFSRGDDDRLIEYLATHQGDRLLGQKFWKTMEEKVGHLAWFQRHTWQSWRERYKKNNIYFDWAVLKHLGMEVPNEPPMPPPKTVEEHVVKNPASEARAAVLAGPSRRREDATRGATRSAPEKRRRSVASDIPAEERPAKKQRAAKQIAVSSVSVVADAAGPSRSVPNDTREAAAEDADIEHRDHGAGPKGPDTNQREGQVESACETAKVESDEESDEEELLGSPGPDDYDGEIFRSPRAEGAGEDDCDDRGIVSDSAKDEQEEFDELLVDDEDAAGERQDEQDEQHDWDLQDRMDTDHLVADNDVASEAQDISHRDGTEAPPEKARSQDTMSQPSAAPQDPSPGKPSTQPRDHLPSECTEAHTPPPRKHNSRIRTTEVPLLTPELSPSEEAAARHHEPRPLTTVRRHPKRIKKPDDDDFFGTPPLNARSASPGADDADQEPSSPTAEAGARHHAHGHDRAREQELNRPKVRQPPRLDEGAFNKAFSDARGRPRISPSGKPRRRSDVDLEDTERTSSQGSPDGKEEGEDGDEEHGSDLEQSSQRSSGKGQARAPASSASTTPSPLQTPTSKGKAPARTVTEEFVSVRTVRTVERRINRRPVGKAAGSEDEDADVAQIEAQPDEEDDESSAKADGMEVDSAEDDNGWLSPSQHHPFSQAPHPFSQKDERSPVRPASRTTGLPLSKADLSRLQRLLHPHNAAQEGEAVHGPTLHAEKQPRSGKSAQLAEADRARLEKILRMEGKFAFPGPSKGRQSTSSGHALDVSSAQQGDGRIVPDAENAALFTRRATSPLAGRGAARSGSAERRGEIVPPSAAGSSRVDKGKRRADAVDSDASSRRYTIGSELARDVLNLPGGKEVPARSRRRASCQSLPPVFSLGDEGLFANRSALSLALRPPPFTISRAASVPSTTALSRSVSPLKSADISLADTLPPQELEMVKELGMTTALHIMARNHGFSEETVRQVYAITGSLEVADNVLREMREGANEKASEALTSLMQEQGDDGGDVPMEDDAQSSQESEDFAPEEAEVERELTEQPDWLPDGPSFDFAHEAPLAESSRIDASHVDIRDTGSQGRKKRPFRIERLAEEHSLSVDSAYSPPKHTRAGQIVREARQSLGQPRPVSAPPDVSAAGRDTNGTGPRKETKRAERDVAFGDLARLGSAGWKRLEDKHGKGFAKLLAAKALAKLLQQ</sequence>
<dbReference type="SUPFAM" id="SSF46689">
    <property type="entry name" value="Homeodomain-like"/>
    <property type="match status" value="2"/>
</dbReference>
<evidence type="ECO:0000256" key="1">
    <source>
        <dbReference type="SAM" id="MobiDB-lite"/>
    </source>
</evidence>
<evidence type="ECO:0000313" key="3">
    <source>
        <dbReference type="EMBL" id="CDO71935.1"/>
    </source>
</evidence>
<feature type="compositionally biased region" description="Basic and acidic residues" evidence="1">
    <location>
        <begin position="272"/>
        <end position="290"/>
    </location>
</feature>
<dbReference type="STRING" id="5643.A0A060SC50"/>
<dbReference type="CDD" id="cd11655">
    <property type="entry name" value="rap1_myb-like"/>
    <property type="match status" value="2"/>
</dbReference>
<dbReference type="InterPro" id="IPR015010">
    <property type="entry name" value="TERF2IP_Myb"/>
</dbReference>
<feature type="compositionally biased region" description="Acidic residues" evidence="1">
    <location>
        <begin position="364"/>
        <end position="378"/>
    </location>
</feature>
<feature type="compositionally biased region" description="Basic and acidic residues" evidence="1">
    <location>
        <begin position="379"/>
        <end position="405"/>
    </location>
</feature>
<gene>
    <name evidence="3" type="ORF">BN946_scf184940.g82</name>
</gene>
<feature type="compositionally biased region" description="Low complexity" evidence="1">
    <location>
        <begin position="654"/>
        <end position="673"/>
    </location>
</feature>
<organism evidence="3 4">
    <name type="scientific">Pycnoporus cinnabarinus</name>
    <name type="common">Cinnabar-red polypore</name>
    <name type="synonym">Trametes cinnabarina</name>
    <dbReference type="NCBI Taxonomy" id="5643"/>
    <lineage>
        <taxon>Eukaryota</taxon>
        <taxon>Fungi</taxon>
        <taxon>Dikarya</taxon>
        <taxon>Basidiomycota</taxon>
        <taxon>Agaricomycotina</taxon>
        <taxon>Agaricomycetes</taxon>
        <taxon>Polyporales</taxon>
        <taxon>Polyporaceae</taxon>
        <taxon>Trametes</taxon>
    </lineage>
</organism>
<feature type="region of interest" description="Disordered" evidence="1">
    <location>
        <begin position="1213"/>
        <end position="1251"/>
    </location>
</feature>
<feature type="domain" description="TERF2-interacting telomeric protein 1 Myb" evidence="2">
    <location>
        <begin position="106"/>
        <end position="159"/>
    </location>
</feature>
<feature type="compositionally biased region" description="Acidic residues" evidence="1">
    <location>
        <begin position="1102"/>
        <end position="1131"/>
    </location>
</feature>
<reference evidence="3" key="1">
    <citation type="submission" date="2014-01" db="EMBL/GenBank/DDBJ databases">
        <title>The genome of the white-rot fungus Pycnoporus cinnabarinus: a basidiomycete model with a versatile arsenal for lignocellulosic biomass breakdown.</title>
        <authorList>
            <person name="Levasseur A."/>
            <person name="Lomascolo A."/>
            <person name="Ruiz-Duenas F.J."/>
            <person name="Uzan E."/>
            <person name="Piumi F."/>
            <person name="Kues U."/>
            <person name="Ram A.F.J."/>
            <person name="Murat C."/>
            <person name="Haon M."/>
            <person name="Benoit I."/>
            <person name="Arfi Y."/>
            <person name="Chevret D."/>
            <person name="Drula E."/>
            <person name="Kwon M.J."/>
            <person name="Gouret P."/>
            <person name="Lesage-Meessen L."/>
            <person name="Lombard V."/>
            <person name="Mariette J."/>
            <person name="Noirot C."/>
            <person name="Park J."/>
            <person name="Patyshakuliyeva A."/>
            <person name="Wieneger R.A.B."/>
            <person name="Wosten H.A.B."/>
            <person name="Martin F."/>
            <person name="Coutinho P.M."/>
            <person name="de Vries R."/>
            <person name="Martinez A.T."/>
            <person name="Klopp C."/>
            <person name="Pontarotti P."/>
            <person name="Henrissat B."/>
            <person name="Record E."/>
        </authorList>
    </citation>
    <scope>NUCLEOTIDE SEQUENCE [LARGE SCALE GENOMIC DNA]</scope>
    <source>
        <strain evidence="3">BRFM137</strain>
    </source>
</reference>
<feature type="region of interest" description="Disordered" evidence="1">
    <location>
        <begin position="1101"/>
        <end position="1183"/>
    </location>
</feature>
<dbReference type="Pfam" id="PF08914">
    <property type="entry name" value="Myb_Rap1"/>
    <property type="match status" value="2"/>
</dbReference>
<feature type="compositionally biased region" description="Basic and acidic residues" evidence="1">
    <location>
        <begin position="1242"/>
        <end position="1251"/>
    </location>
</feature>
<dbReference type="OMA" id="MARNHGF"/>
<dbReference type="EMBL" id="CCBP010000108">
    <property type="protein sequence ID" value="CDO71935.1"/>
    <property type="molecule type" value="Genomic_DNA"/>
</dbReference>
<feature type="region of interest" description="Disordered" evidence="1">
    <location>
        <begin position="202"/>
        <end position="938"/>
    </location>
</feature>
<protein>
    <recommendedName>
        <fullName evidence="2">TERF2-interacting telomeric protein 1 Myb domain-containing protein</fullName>
    </recommendedName>
</protein>
<feature type="compositionally biased region" description="Acidic residues" evidence="1">
    <location>
        <begin position="315"/>
        <end position="324"/>
    </location>
</feature>
<dbReference type="InterPro" id="IPR009057">
    <property type="entry name" value="Homeodomain-like_sf"/>
</dbReference>
<keyword evidence="4" id="KW-1185">Reference proteome</keyword>
<feature type="compositionally biased region" description="Acidic residues" evidence="1">
    <location>
        <begin position="628"/>
        <end position="637"/>
    </location>
</feature>
<name>A0A060SC50_PYCCI</name>
<feature type="compositionally biased region" description="Basic and acidic residues" evidence="1">
    <location>
        <begin position="830"/>
        <end position="844"/>
    </location>
</feature>